<accession>A0A1M4XSR4</accession>
<dbReference type="Pfam" id="PF09411">
    <property type="entry name" value="PagL"/>
    <property type="match status" value="1"/>
</dbReference>
<evidence type="ECO:0000313" key="3">
    <source>
        <dbReference type="Proteomes" id="UP000184147"/>
    </source>
</evidence>
<sequence length="362" mass="41758">MRSIFLFLCGLQLLWAQAPGVTPQWEVSLFRGNVLPHTPDLYHLQGHPEGVMLAYNWQTHGSKEWHRTYDNPNYGMYLLYQDFNNRFLGHSWAVGGQFQFFFLNRHLRLTTAAGVAYMNQPYDKVTNSKNKAFGSPLLANINLGLHYQIPLFRSPWTMQAGFLFTHYSNGRTKSPNSGINSYGLNLGLTYSSPKSAEKTIDTSVKDTLNYRQKLHYNVVVRTGVNESSVINSGQYPFLHLGAYVDKRLNRKSGLQLGVDVFLTQSLKDFIRYKSAAFPEDQIDPDTDYRRVGLFAGYEWYINRLSFEAQVGYYVYDRLQNDIPLYDRIGLKYYWTPKVYSSLSLKTHLFLAEAIEWGIGIRL</sequence>
<evidence type="ECO:0000256" key="1">
    <source>
        <dbReference type="SAM" id="SignalP"/>
    </source>
</evidence>
<dbReference type="InterPro" id="IPR018550">
    <property type="entry name" value="Lipid-A_deacylase-rel"/>
</dbReference>
<dbReference type="Gene3D" id="2.40.160.20">
    <property type="match status" value="1"/>
</dbReference>
<dbReference type="OrthoDB" id="627554at2"/>
<organism evidence="2 3">
    <name type="scientific">Flavobacterium fontis</name>
    <dbReference type="NCBI Taxonomy" id="1124188"/>
    <lineage>
        <taxon>Bacteria</taxon>
        <taxon>Pseudomonadati</taxon>
        <taxon>Bacteroidota</taxon>
        <taxon>Flavobacteriia</taxon>
        <taxon>Flavobacteriales</taxon>
        <taxon>Flavobacteriaceae</taxon>
        <taxon>Flavobacterium</taxon>
    </lineage>
</organism>
<dbReference type="AlphaFoldDB" id="A0A1M4XSR4"/>
<proteinExistence type="predicted"/>
<feature type="signal peptide" evidence="1">
    <location>
        <begin position="1"/>
        <end position="18"/>
    </location>
</feature>
<dbReference type="Proteomes" id="UP000184147">
    <property type="component" value="Unassembled WGS sequence"/>
</dbReference>
<name>A0A1M4XSR4_9FLAO</name>
<protein>
    <submittedName>
        <fullName evidence="2">Lipid A 3-O-deacylase (PagL)</fullName>
    </submittedName>
</protein>
<keyword evidence="3" id="KW-1185">Reference proteome</keyword>
<evidence type="ECO:0000313" key="2">
    <source>
        <dbReference type="EMBL" id="SHE96292.1"/>
    </source>
</evidence>
<keyword evidence="1" id="KW-0732">Signal</keyword>
<dbReference type="STRING" id="1124188.SAMN05444377_102156"/>
<reference evidence="2 3" key="1">
    <citation type="submission" date="2016-11" db="EMBL/GenBank/DDBJ databases">
        <authorList>
            <person name="Jaros S."/>
            <person name="Januszkiewicz K."/>
            <person name="Wedrychowicz H."/>
        </authorList>
    </citation>
    <scope>NUCLEOTIDE SEQUENCE [LARGE SCALE GENOMIC DNA]</scope>
    <source>
        <strain evidence="2 3">DSM 25660</strain>
    </source>
</reference>
<dbReference type="EMBL" id="FQVQ01000002">
    <property type="protein sequence ID" value="SHE96292.1"/>
    <property type="molecule type" value="Genomic_DNA"/>
</dbReference>
<feature type="chain" id="PRO_5013313578" evidence="1">
    <location>
        <begin position="19"/>
        <end position="362"/>
    </location>
</feature>
<dbReference type="RefSeq" id="WP_073361498.1">
    <property type="nucleotide sequence ID" value="NZ_FQVQ01000002.1"/>
</dbReference>
<gene>
    <name evidence="2" type="ORF">SAMN05444377_102156</name>
</gene>